<feature type="coiled-coil region" evidence="5">
    <location>
        <begin position="203"/>
        <end position="292"/>
    </location>
</feature>
<reference evidence="6" key="1">
    <citation type="submission" date="2021-01" db="EMBL/GenBank/DDBJ databases">
        <authorList>
            <consortium name="Genoscope - CEA"/>
            <person name="William W."/>
        </authorList>
    </citation>
    <scope>NUCLEOTIDE SEQUENCE</scope>
</reference>
<gene>
    <name evidence="6" type="ORF">PPENT_87.1.T1550035</name>
</gene>
<organism evidence="6 7">
    <name type="scientific">Paramecium pentaurelia</name>
    <dbReference type="NCBI Taxonomy" id="43138"/>
    <lineage>
        <taxon>Eukaryota</taxon>
        <taxon>Sar</taxon>
        <taxon>Alveolata</taxon>
        <taxon>Ciliophora</taxon>
        <taxon>Intramacronucleata</taxon>
        <taxon>Oligohymenophorea</taxon>
        <taxon>Peniculida</taxon>
        <taxon>Parameciidae</taxon>
        <taxon>Paramecium</taxon>
    </lineage>
</organism>
<evidence type="ECO:0000256" key="3">
    <source>
        <dbReference type="ARBA" id="ARBA00023175"/>
    </source>
</evidence>
<accession>A0A8S1Y8H1</accession>
<comment type="similarity">
    <text evidence="4">Belongs to the inner dynein arm light chain family.</text>
</comment>
<dbReference type="AlphaFoldDB" id="A0A8S1Y8H1"/>
<dbReference type="EMBL" id="CAJJDO010000155">
    <property type="protein sequence ID" value="CAD8209548.1"/>
    <property type="molecule type" value="Genomic_DNA"/>
</dbReference>
<evidence type="ECO:0000256" key="1">
    <source>
        <dbReference type="ARBA" id="ARBA00023017"/>
    </source>
</evidence>
<keyword evidence="2 5" id="KW-0175">Coiled coil</keyword>
<dbReference type="OrthoDB" id="296406at2759"/>
<dbReference type="PANTHER" id="PTHR13183">
    <property type="entry name" value="AXONEMAL INNER ARM DYNEIN LIGHT CHAIN 28"/>
    <property type="match status" value="1"/>
</dbReference>
<keyword evidence="3" id="KW-0505">Motor protein</keyword>
<evidence type="ECO:0000313" key="6">
    <source>
        <dbReference type="EMBL" id="CAD8209548.1"/>
    </source>
</evidence>
<dbReference type="Pfam" id="PF10211">
    <property type="entry name" value="Ax_dynein_light"/>
    <property type="match status" value="1"/>
</dbReference>
<keyword evidence="1" id="KW-0243">Dynein</keyword>
<dbReference type="GO" id="GO:0045504">
    <property type="term" value="F:dynein heavy chain binding"/>
    <property type="evidence" value="ECO:0007669"/>
    <property type="project" value="TreeGrafter"/>
</dbReference>
<evidence type="ECO:0000313" key="7">
    <source>
        <dbReference type="Proteomes" id="UP000689195"/>
    </source>
</evidence>
<evidence type="ECO:0000256" key="2">
    <source>
        <dbReference type="ARBA" id="ARBA00023054"/>
    </source>
</evidence>
<evidence type="ECO:0000256" key="5">
    <source>
        <dbReference type="SAM" id="Coils"/>
    </source>
</evidence>
<dbReference type="GO" id="GO:0030286">
    <property type="term" value="C:dynein complex"/>
    <property type="evidence" value="ECO:0007669"/>
    <property type="project" value="UniProtKB-KW"/>
</dbReference>
<evidence type="ECO:0000256" key="4">
    <source>
        <dbReference type="ARBA" id="ARBA00038114"/>
    </source>
</evidence>
<comment type="caution">
    <text evidence="6">The sequence shown here is derived from an EMBL/GenBank/DDBJ whole genome shotgun (WGS) entry which is preliminary data.</text>
</comment>
<dbReference type="PANTHER" id="PTHR13183:SF0">
    <property type="entry name" value="AXONEMAL DYNEIN LIGHT INTERMEDIATE POLYPEPTIDE 1"/>
    <property type="match status" value="1"/>
</dbReference>
<sequence length="399" mass="47472">MSQTEETLKKYPKYMPTLVRYEEPIEINEDEMQLEMQEQVLNQKKKQQLQPLDQKWSIDEILNKFFPPRRFEHEGHYFKQVVSVNDVKRDELNQLEAELDQRLIERQARKSGICPVREDLHSQLFEEIIRQSAINCPERGLLLMRVYDNLKLTFAAYQTLYAGSVVFGNRKAAESEIGKSEQDSKIADYDKKKIYLENQKILLENELDAIQRSFKEIRELEEKRMESEMQFLKQQTKHLEHFLKQVQKIQQKRPSVEKFKNNYFLKKVQTTNTEHQKNFEKCKKRIQEMNNKNKTTLNPALFFRRVDKSLINKTCPIMQPRPQKKEIQYDIDWESIAKKIPQLADPLFKNKITDLIVSNRIYSDDDYAFLVCLISSVNNVEQSKIIQIMSQILNELGLL</sequence>
<dbReference type="GO" id="GO:0005930">
    <property type="term" value="C:axoneme"/>
    <property type="evidence" value="ECO:0007669"/>
    <property type="project" value="TreeGrafter"/>
</dbReference>
<keyword evidence="7" id="KW-1185">Reference proteome</keyword>
<dbReference type="InterPro" id="IPR019347">
    <property type="entry name" value="Axonemal_dynein_light_chain"/>
</dbReference>
<dbReference type="Proteomes" id="UP000689195">
    <property type="component" value="Unassembled WGS sequence"/>
</dbReference>
<name>A0A8S1Y8H1_9CILI</name>
<protein>
    <submittedName>
        <fullName evidence="6">Uncharacterized protein</fullName>
    </submittedName>
</protein>
<proteinExistence type="inferred from homology"/>